<keyword evidence="3" id="KW-1185">Reference proteome</keyword>
<comment type="caution">
    <text evidence="2">The sequence shown here is derived from an EMBL/GenBank/DDBJ whole genome shotgun (WGS) entry which is preliminary data.</text>
</comment>
<gene>
    <name evidence="2" type="ORF">FLL46_08185</name>
</gene>
<evidence type="ECO:0008006" key="4">
    <source>
        <dbReference type="Google" id="ProtNLM"/>
    </source>
</evidence>
<accession>A0A545UGG7</accession>
<organism evidence="2 3">
    <name type="scientific">Aliikangiella coralliicola</name>
    <dbReference type="NCBI Taxonomy" id="2592383"/>
    <lineage>
        <taxon>Bacteria</taxon>
        <taxon>Pseudomonadati</taxon>
        <taxon>Pseudomonadota</taxon>
        <taxon>Gammaproteobacteria</taxon>
        <taxon>Oceanospirillales</taxon>
        <taxon>Pleioneaceae</taxon>
        <taxon>Aliikangiella</taxon>
    </lineage>
</organism>
<protein>
    <recommendedName>
        <fullName evidence="4">ImpA N-terminal domain-containing protein</fullName>
    </recommendedName>
</protein>
<dbReference type="EMBL" id="VIKS01000004">
    <property type="protein sequence ID" value="TQV88493.1"/>
    <property type="molecule type" value="Genomic_DNA"/>
</dbReference>
<sequence>MSHSGLVCLQGLVERDPGIAEEYVEQAFLSMGSQWQVGNYDLIIERAEALFSQKVFDIRIVTYYLYSCWVVSPRAQLHQILNSLNTLLEQDCDVWLPLNITSRNCESKGTSDILLQCLKLLLKKVEQRIGQHSNEQEAFKSSCGLIVAEMNKLAAHLSNHFQLSELVYKIHEIRKNHFDELIEYDPESQSAENESQELNCEEHLIESDSKNESTEKGTAQNCITRELNQNHAASQLECHSRLELYCSHPLKKLIRKIELFDELISQKDLFKASIVNDDIQQEIDNFNPLHYLPSIFKRFAELRVVNEPLLSQHLAVRDTSYGQALREYYAVDMEGFFNLELEEVNNSSASENNQDNCHPFSPASGSKLHYVTESDGNLNHYQGNHGQHDFEYAPEAVEFDNE</sequence>
<name>A0A545UGG7_9GAMM</name>
<feature type="region of interest" description="Disordered" evidence="1">
    <location>
        <begin position="347"/>
        <end position="366"/>
    </location>
</feature>
<reference evidence="2 3" key="1">
    <citation type="submission" date="2019-07" db="EMBL/GenBank/DDBJ databases">
        <title>Draft genome for Aliikangiella sp. M105.</title>
        <authorList>
            <person name="Wang G."/>
        </authorList>
    </citation>
    <scope>NUCLEOTIDE SEQUENCE [LARGE SCALE GENOMIC DNA]</scope>
    <source>
        <strain evidence="2 3">M105</strain>
    </source>
</reference>
<proteinExistence type="predicted"/>
<evidence type="ECO:0000313" key="2">
    <source>
        <dbReference type="EMBL" id="TQV88493.1"/>
    </source>
</evidence>
<dbReference type="NCBIfam" id="NF041244">
    <property type="entry name" value="IglI_fam"/>
    <property type="match status" value="1"/>
</dbReference>
<evidence type="ECO:0000313" key="3">
    <source>
        <dbReference type="Proteomes" id="UP000315439"/>
    </source>
</evidence>
<dbReference type="OrthoDB" id="7060256at2"/>
<dbReference type="RefSeq" id="WP_142893001.1">
    <property type="nucleotide sequence ID" value="NZ_ML660162.1"/>
</dbReference>
<evidence type="ECO:0000256" key="1">
    <source>
        <dbReference type="SAM" id="MobiDB-lite"/>
    </source>
</evidence>
<dbReference type="Proteomes" id="UP000315439">
    <property type="component" value="Unassembled WGS sequence"/>
</dbReference>
<dbReference type="AlphaFoldDB" id="A0A545UGG7"/>